<evidence type="ECO:0000313" key="3">
    <source>
        <dbReference type="Proteomes" id="UP000029665"/>
    </source>
</evidence>
<dbReference type="EMBL" id="CCBP010000523">
    <property type="protein sequence ID" value="CDO77862.1"/>
    <property type="molecule type" value="Genomic_DNA"/>
</dbReference>
<keyword evidence="3" id="KW-1185">Reference proteome</keyword>
<dbReference type="OMA" id="RAWSCRD"/>
<evidence type="ECO:0000256" key="1">
    <source>
        <dbReference type="SAM" id="MobiDB-lite"/>
    </source>
</evidence>
<proteinExistence type="predicted"/>
<name>A0A060STL3_PYCCI</name>
<feature type="compositionally biased region" description="Polar residues" evidence="1">
    <location>
        <begin position="208"/>
        <end position="232"/>
    </location>
</feature>
<feature type="region of interest" description="Disordered" evidence="1">
    <location>
        <begin position="715"/>
        <end position="738"/>
    </location>
</feature>
<evidence type="ECO:0000313" key="2">
    <source>
        <dbReference type="EMBL" id="CDO77862.1"/>
    </source>
</evidence>
<feature type="compositionally biased region" description="Polar residues" evidence="1">
    <location>
        <begin position="148"/>
        <end position="159"/>
    </location>
</feature>
<feature type="compositionally biased region" description="Acidic residues" evidence="1">
    <location>
        <begin position="571"/>
        <end position="582"/>
    </location>
</feature>
<dbReference type="OrthoDB" id="3224257at2759"/>
<organism evidence="2 3">
    <name type="scientific">Pycnoporus cinnabarinus</name>
    <name type="common">Cinnabar-red polypore</name>
    <name type="synonym">Trametes cinnabarina</name>
    <dbReference type="NCBI Taxonomy" id="5643"/>
    <lineage>
        <taxon>Eukaryota</taxon>
        <taxon>Fungi</taxon>
        <taxon>Dikarya</taxon>
        <taxon>Basidiomycota</taxon>
        <taxon>Agaricomycotina</taxon>
        <taxon>Agaricomycetes</taxon>
        <taxon>Polyporales</taxon>
        <taxon>Polyporaceae</taxon>
        <taxon>Trametes</taxon>
    </lineage>
</organism>
<dbReference type="HOGENOM" id="CLU_025747_0_0_1"/>
<feature type="region of interest" description="Disordered" evidence="1">
    <location>
        <begin position="203"/>
        <end position="232"/>
    </location>
</feature>
<feature type="region of interest" description="Disordered" evidence="1">
    <location>
        <begin position="350"/>
        <end position="394"/>
    </location>
</feature>
<feature type="compositionally biased region" description="Low complexity" evidence="1">
    <location>
        <begin position="367"/>
        <end position="383"/>
    </location>
</feature>
<comment type="caution">
    <text evidence="2">The sequence shown here is derived from an EMBL/GenBank/DDBJ whole genome shotgun (WGS) entry which is preliminary data.</text>
</comment>
<gene>
    <name evidence="2" type="ORF">BN946_scf184668.g6</name>
</gene>
<protein>
    <submittedName>
        <fullName evidence="2">Uncharacterized protein</fullName>
    </submittedName>
</protein>
<dbReference type="Proteomes" id="UP000029665">
    <property type="component" value="Unassembled WGS sequence"/>
</dbReference>
<dbReference type="AlphaFoldDB" id="A0A060STL3"/>
<feature type="region of interest" description="Disordered" evidence="1">
    <location>
        <begin position="569"/>
        <end position="594"/>
    </location>
</feature>
<accession>A0A060STL3</accession>
<reference evidence="2" key="1">
    <citation type="submission" date="2014-01" db="EMBL/GenBank/DDBJ databases">
        <title>The genome of the white-rot fungus Pycnoporus cinnabarinus: a basidiomycete model with a versatile arsenal for lignocellulosic biomass breakdown.</title>
        <authorList>
            <person name="Levasseur A."/>
            <person name="Lomascolo A."/>
            <person name="Ruiz-Duenas F.J."/>
            <person name="Uzan E."/>
            <person name="Piumi F."/>
            <person name="Kues U."/>
            <person name="Ram A.F.J."/>
            <person name="Murat C."/>
            <person name="Haon M."/>
            <person name="Benoit I."/>
            <person name="Arfi Y."/>
            <person name="Chevret D."/>
            <person name="Drula E."/>
            <person name="Kwon M.J."/>
            <person name="Gouret P."/>
            <person name="Lesage-Meessen L."/>
            <person name="Lombard V."/>
            <person name="Mariette J."/>
            <person name="Noirot C."/>
            <person name="Park J."/>
            <person name="Patyshakuliyeva A."/>
            <person name="Wieneger R.A.B."/>
            <person name="Wosten H.A.B."/>
            <person name="Martin F."/>
            <person name="Coutinho P.M."/>
            <person name="de Vries R."/>
            <person name="Martinez A.T."/>
            <person name="Klopp C."/>
            <person name="Pontarotti P."/>
            <person name="Henrissat B."/>
            <person name="Record E."/>
        </authorList>
    </citation>
    <scope>NUCLEOTIDE SEQUENCE [LARGE SCALE GENOMIC DNA]</scope>
    <source>
        <strain evidence="2">BRFM137</strain>
    </source>
</reference>
<sequence>MHIRVIPAYPQSEIVFTFSMPDPMHDDTKPCPGAWRTQIETLEALQEEGLSLDFPRDIHALDKSTWHSALVNEITFDAARRTITCLFVDGFTVSWPMASTGRESRCLAALDDVSAAVRRYTRGEQPSRKYWVADQPLSPVSEAYHPPQSETSSISTGSQRSKHRRQRSLLGSIVSAFKGMLPDNLGLNSGPILPSSLPPLRIPPTPGHTRSSSTFSRTQLSPPTSPTVAESQAPQPFTLVIRPRQIIPLPEGYVPPDPNQALRRFARSLMLDVVREHVYPMFSTTGPPSFTPGPQTLEWAAQVAGFPPGLYPAWAARSMLRQTEERLREMVAEANARGLGHVLAEGTIGHSLPSRHSLRESDDSDETNSAGTSASATSLSTETDGSSVHTPVDSPACSPFAPAAPSFPHLPGLELKVLPQVPRSPSPPAYEFDFSTYHALSTLRSRLFAILSSFSSTPRQIHNLQQGMRYGSALTVLEIKSRRRAWSCRDFVGRASLSLVGLSTPVRSSPLARCEPITAESLARMQSGAVHQERSRLSCLPDEGAEFGIPSPCGGVRVMTKELDSRLFSLSEEDEEEEDEDDSRPGYQSGYGLDEYVDHERWRDDLDDDLESGLLAFPRPEPVGAPAASPYSFPHSNSHPMVRPRTTSMLKERPCISPSPTAPLPLSHAGGGLPPNSILCQPFEAKVPVVLDDGDSLVSGPMHGSEFTLAMDLPSPFSPSSPPRGWVGDSMAGIRTRR</sequence>
<feature type="region of interest" description="Disordered" evidence="1">
    <location>
        <begin position="139"/>
        <end position="165"/>
    </location>
</feature>